<dbReference type="SUPFAM" id="SSF101898">
    <property type="entry name" value="NHL repeat"/>
    <property type="match status" value="1"/>
</dbReference>
<comment type="subcellular location">
    <subcellularLocation>
        <location evidence="1">Cell membrane</location>
    </subcellularLocation>
</comment>
<dbReference type="EMBL" id="JAUKPO010000019">
    <property type="protein sequence ID" value="MDO1449423.1"/>
    <property type="molecule type" value="Genomic_DNA"/>
</dbReference>
<dbReference type="InterPro" id="IPR011042">
    <property type="entry name" value="6-blade_b-propeller_TolB-like"/>
</dbReference>
<proteinExistence type="inferred from homology"/>
<dbReference type="Proteomes" id="UP001168528">
    <property type="component" value="Unassembled WGS sequence"/>
</dbReference>
<keyword evidence="4" id="KW-0472">Membrane</keyword>
<accession>A0ABT8RDW2</accession>
<keyword evidence="3" id="KW-1003">Cell membrane</keyword>
<keyword evidence="6" id="KW-1185">Reference proteome</keyword>
<evidence type="ECO:0000256" key="4">
    <source>
        <dbReference type="ARBA" id="ARBA00023136"/>
    </source>
</evidence>
<dbReference type="InterPro" id="IPR009722">
    <property type="entry name" value="YjiK/CarP"/>
</dbReference>
<comment type="caution">
    <text evidence="5">The sequence shown here is derived from an EMBL/GenBank/DDBJ whole genome shotgun (WGS) entry which is preliminary data.</text>
</comment>
<name>A0ABT8RDW2_9BACT</name>
<gene>
    <name evidence="5" type="ORF">Q0590_24320</name>
</gene>
<sequence length="310" mass="34304">MYTWIKGIAMVLVAVASLSFLWQNTGQTFFNRAESKSPYDYSEDGKTKKKNSHVVTATDVRIESSWQLPEVLREVSGIAYLSANKIACVQDELGNIYIYNLASHSIEQVIPFADAGDYEGITLVENTAYVVRSDGRLFKVDNLLSAQPKVTQFESFLTAEQDVEGLCYDAANHRLLLSIKGVDPHSQAYKGVYAFDLASNELQTQPVYKLLLHDPVLAAAYSPKSKKSALQPSDIDIHPLTGDIYITEAVHHQLLLLNADGELKMVYSLAKPDFAKPEGITFSPTGEIFISNEGKKGAGNIRKINLPQQQ</sequence>
<protein>
    <submittedName>
        <fullName evidence="5">SdiA-regulated domain-containing protein</fullName>
    </submittedName>
</protein>
<dbReference type="Gene3D" id="2.120.10.30">
    <property type="entry name" value="TolB, C-terminal domain"/>
    <property type="match status" value="1"/>
</dbReference>
<evidence type="ECO:0000313" key="6">
    <source>
        <dbReference type="Proteomes" id="UP001168528"/>
    </source>
</evidence>
<evidence type="ECO:0000256" key="3">
    <source>
        <dbReference type="ARBA" id="ARBA00022475"/>
    </source>
</evidence>
<evidence type="ECO:0000313" key="5">
    <source>
        <dbReference type="EMBL" id="MDO1449423.1"/>
    </source>
</evidence>
<comment type="similarity">
    <text evidence="2">Belongs to the YjiK family.</text>
</comment>
<reference evidence="5" key="1">
    <citation type="submission" date="2023-07" db="EMBL/GenBank/DDBJ databases">
        <title>The genome sequence of Rhodocytophaga aerolata KACC 12507.</title>
        <authorList>
            <person name="Zhang X."/>
        </authorList>
    </citation>
    <scope>NUCLEOTIDE SEQUENCE</scope>
    <source>
        <strain evidence="5">KACC 12507</strain>
    </source>
</reference>
<dbReference type="Pfam" id="PF06977">
    <property type="entry name" value="SdiA-regulated"/>
    <property type="match status" value="1"/>
</dbReference>
<evidence type="ECO:0000256" key="1">
    <source>
        <dbReference type="ARBA" id="ARBA00004236"/>
    </source>
</evidence>
<evidence type="ECO:0000256" key="2">
    <source>
        <dbReference type="ARBA" id="ARBA00009852"/>
    </source>
</evidence>
<organism evidence="5 6">
    <name type="scientific">Rhodocytophaga aerolata</name>
    <dbReference type="NCBI Taxonomy" id="455078"/>
    <lineage>
        <taxon>Bacteria</taxon>
        <taxon>Pseudomonadati</taxon>
        <taxon>Bacteroidota</taxon>
        <taxon>Cytophagia</taxon>
        <taxon>Cytophagales</taxon>
        <taxon>Rhodocytophagaceae</taxon>
        <taxon>Rhodocytophaga</taxon>
    </lineage>
</organism>
<dbReference type="RefSeq" id="WP_302040226.1">
    <property type="nucleotide sequence ID" value="NZ_JAUKPO010000019.1"/>
</dbReference>